<organism evidence="1">
    <name type="scientific">viral metagenome</name>
    <dbReference type="NCBI Taxonomy" id="1070528"/>
    <lineage>
        <taxon>unclassified sequences</taxon>
        <taxon>metagenomes</taxon>
        <taxon>organismal metagenomes</taxon>
    </lineage>
</organism>
<protein>
    <submittedName>
        <fullName evidence="1">Uncharacterized protein</fullName>
    </submittedName>
</protein>
<dbReference type="EMBL" id="MN740850">
    <property type="protein sequence ID" value="QHU15134.1"/>
    <property type="molecule type" value="Genomic_DNA"/>
</dbReference>
<proteinExistence type="predicted"/>
<dbReference type="AlphaFoldDB" id="A0A6C0KFU9"/>
<reference evidence="1" key="1">
    <citation type="journal article" date="2020" name="Nature">
        <title>Giant virus diversity and host interactions through global metagenomics.</title>
        <authorList>
            <person name="Schulz F."/>
            <person name="Roux S."/>
            <person name="Paez-Espino D."/>
            <person name="Jungbluth S."/>
            <person name="Walsh D.A."/>
            <person name="Denef V.J."/>
            <person name="McMahon K.D."/>
            <person name="Konstantinidis K.T."/>
            <person name="Eloe-Fadrosh E.A."/>
            <person name="Kyrpides N.C."/>
            <person name="Woyke T."/>
        </authorList>
    </citation>
    <scope>NUCLEOTIDE SEQUENCE</scope>
    <source>
        <strain evidence="1">GVMAG-S-1102244-55</strain>
    </source>
</reference>
<evidence type="ECO:0000313" key="1">
    <source>
        <dbReference type="EMBL" id="QHU15134.1"/>
    </source>
</evidence>
<name>A0A6C0KFU9_9ZZZZ</name>
<sequence>MKMVNETSTISERTVLYNTARATLMAFATNNTSTIILMGGGGNGKSHLINECKDSITGYDIYDGELYGCERDDALEILSSPNQKIVSSLYNPYEKFDIEQPDECIIIDMNDIRF</sequence>
<accession>A0A6C0KFU9</accession>